<dbReference type="AlphaFoldDB" id="R4X832"/>
<gene>
    <name evidence="2" type="ORF">TAPDE_001273</name>
</gene>
<evidence type="ECO:0000256" key="1">
    <source>
        <dbReference type="SAM" id="MobiDB-lite"/>
    </source>
</evidence>
<feature type="compositionally biased region" description="Polar residues" evidence="1">
    <location>
        <begin position="158"/>
        <end position="170"/>
    </location>
</feature>
<accession>R4X832</accession>
<sequence length="238" mass="26562">MSSIPKKLFLGKFKGAHGNQINFRLPARTSNKGYFQIRYYPQIRQDPLIDKIHTAQVKHFEDRLGVVHLNQRLIISFIVSIAKTSKKASVRKRLQHRLGEAFRAELRSAGPSVLPAQPMHVLFTPSMRVLMAPFGELRQDAMATYLTVKNAFDSLSATKKASMTPSSTGSRVEPPGNGGKPVLYNSQSNLERRIRSSRDALQSSTYLKASGGAMALLDSMKQISSHDDSIPNRSMHKR</sequence>
<keyword evidence="3" id="KW-1185">Reference proteome</keyword>
<evidence type="ECO:0000313" key="2">
    <source>
        <dbReference type="EMBL" id="CCG81619.1"/>
    </source>
</evidence>
<feature type="region of interest" description="Disordered" evidence="1">
    <location>
        <begin position="158"/>
        <end position="183"/>
    </location>
</feature>
<dbReference type="VEuPathDB" id="FungiDB:TAPDE_001273"/>
<proteinExistence type="predicted"/>
<comment type="caution">
    <text evidence="2">The sequence shown here is derived from an EMBL/GenBank/DDBJ whole genome shotgun (WGS) entry which is preliminary data.</text>
</comment>
<protein>
    <submittedName>
        <fullName evidence="2">Uncharacterized protein</fullName>
    </submittedName>
</protein>
<dbReference type="Proteomes" id="UP000013776">
    <property type="component" value="Unassembled WGS sequence"/>
</dbReference>
<reference evidence="2 3" key="1">
    <citation type="journal article" date="2013" name="MBio">
        <title>Genome sequencing of the plant pathogen Taphrina deformans, the causal agent of peach leaf curl.</title>
        <authorList>
            <person name="Cisse O.H."/>
            <person name="Almeida J.M.G.C.F."/>
            <person name="Fonseca A."/>
            <person name="Kumar A.A."/>
            <person name="Salojaervi J."/>
            <person name="Overmyer K."/>
            <person name="Hauser P.M."/>
            <person name="Pagni M."/>
        </authorList>
    </citation>
    <scope>NUCLEOTIDE SEQUENCE [LARGE SCALE GENOMIC DNA]</scope>
    <source>
        <strain evidence="3">PYCC 5710 / ATCC 11124 / CBS 356.35 / IMI 108563 / JCM 9778 / NBRC 8474</strain>
    </source>
</reference>
<dbReference type="EMBL" id="CAHR02000048">
    <property type="protein sequence ID" value="CCG81619.1"/>
    <property type="molecule type" value="Genomic_DNA"/>
</dbReference>
<name>R4X832_TAPDE</name>
<organism evidence="2 3">
    <name type="scientific">Taphrina deformans (strain PYCC 5710 / ATCC 11124 / CBS 356.35 / IMI 108563 / JCM 9778 / NBRC 8474)</name>
    <name type="common">Peach leaf curl fungus</name>
    <name type="synonym">Lalaria deformans</name>
    <dbReference type="NCBI Taxonomy" id="1097556"/>
    <lineage>
        <taxon>Eukaryota</taxon>
        <taxon>Fungi</taxon>
        <taxon>Dikarya</taxon>
        <taxon>Ascomycota</taxon>
        <taxon>Taphrinomycotina</taxon>
        <taxon>Taphrinomycetes</taxon>
        <taxon>Taphrinales</taxon>
        <taxon>Taphrinaceae</taxon>
        <taxon>Taphrina</taxon>
    </lineage>
</organism>
<evidence type="ECO:0000313" key="3">
    <source>
        <dbReference type="Proteomes" id="UP000013776"/>
    </source>
</evidence>